<evidence type="ECO:0000256" key="1">
    <source>
        <dbReference type="ARBA" id="ARBA00006611"/>
    </source>
</evidence>
<dbReference type="eggNOG" id="COG4962">
    <property type="taxonomic scope" value="Bacteria"/>
</dbReference>
<reference evidence="2 3" key="1">
    <citation type="journal article" date="2011" name="Environ. Microbiol.">
        <title>Genome of alkaliphilic Bacillus pseudofirmus OF4 reveals adaptations that support the ability to grow in an external pH range from 7.5 to 11.4.</title>
        <authorList>
            <person name="Janto B."/>
            <person name="Ahmed A."/>
            <person name="Ito M."/>
            <person name="Liu J."/>
            <person name="Hicks D.B."/>
            <person name="Pagni S."/>
            <person name="Fackelmayer O.J."/>
            <person name="Smith T.A."/>
            <person name="Earl J."/>
            <person name="Elbourne L.D."/>
            <person name="Hassan K."/>
            <person name="Paulsen I.T."/>
            <person name="Kolsto A.B."/>
            <person name="Tourasse N.J."/>
            <person name="Ehrlich G.D."/>
            <person name="Boissy R."/>
            <person name="Ivey D.M."/>
            <person name="Li G."/>
            <person name="Xue Y."/>
            <person name="Ma Y."/>
            <person name="Hu F.Z."/>
            <person name="Krulwich T.A."/>
        </authorList>
    </citation>
    <scope>NUCLEOTIDE SEQUENCE [LARGE SCALE GENOMIC DNA]</scope>
    <source>
        <strain evidence="3">ATCC BAA-2126 / JCM 17055 / OF4</strain>
    </source>
</reference>
<dbReference type="AlphaFoldDB" id="D3G1J3"/>
<dbReference type="EMBL" id="CP001879">
    <property type="protein sequence ID" value="ADC52219.1"/>
    <property type="molecule type" value="Genomic_DNA"/>
</dbReference>
<dbReference type="PANTHER" id="PTHR30486">
    <property type="entry name" value="TWITCHING MOTILITY PROTEIN PILT"/>
    <property type="match status" value="1"/>
</dbReference>
<dbReference type="InterPro" id="IPR027417">
    <property type="entry name" value="P-loop_NTPase"/>
</dbReference>
<evidence type="ECO:0000313" key="3">
    <source>
        <dbReference type="Proteomes" id="UP000001544"/>
    </source>
</evidence>
<protein>
    <submittedName>
        <fullName evidence="2">AAA ATPase</fullName>
    </submittedName>
</protein>
<organism evidence="2 3">
    <name type="scientific">Alkalihalophilus pseudofirmus (strain ATCC BAA-2126 / JCM 17055 / OF4)</name>
    <name type="common">Bacillus pseudofirmus</name>
    <dbReference type="NCBI Taxonomy" id="398511"/>
    <lineage>
        <taxon>Bacteria</taxon>
        <taxon>Bacillati</taxon>
        <taxon>Bacillota</taxon>
        <taxon>Bacilli</taxon>
        <taxon>Bacillales</taxon>
        <taxon>Bacillaceae</taxon>
        <taxon>Alkalihalophilus</taxon>
    </lineage>
</organism>
<dbReference type="SUPFAM" id="SSF52540">
    <property type="entry name" value="P-loop containing nucleoside triphosphate hydrolases"/>
    <property type="match status" value="1"/>
</dbReference>
<gene>
    <name evidence="2" type="ordered locus">BpOF4_21119</name>
</gene>
<evidence type="ECO:0000313" key="2">
    <source>
        <dbReference type="EMBL" id="ADC52219.1"/>
    </source>
</evidence>
<comment type="similarity">
    <text evidence="1">Belongs to the GSP E family.</text>
</comment>
<keyword evidence="3" id="KW-1185">Reference proteome</keyword>
<proteinExistence type="inferred from homology"/>
<dbReference type="Gene3D" id="3.40.50.300">
    <property type="entry name" value="P-loop containing nucleotide triphosphate hydrolases"/>
    <property type="match status" value="1"/>
</dbReference>
<accession>D3G1J3</accession>
<keyword evidence="2" id="KW-0614">Plasmid</keyword>
<dbReference type="HOGENOM" id="CLU_030333_0_0_9"/>
<geneLocation type="plasmid" evidence="2 3">
    <name>pBpOF4-01</name>
</geneLocation>
<sequence length="583" mass="67000">MEQVALYVKETINNMGTTNIHDLGLSKAEFERRKRKQSELEFALKNCNTGDLNNKTYVKEFIFDLLAKTYDFNEVNINYPIPFNDVEELTSRDKFDILLHIYKKKHGFDGLSILFDKYELAAMKQVIEDGVDSFIVTNSEISSTFEKEIYNTQALTFEDKLQIITQRIYAHYKGFGVIDEIRDMNIDGVSGGVSGLPPSVTDFDEEKDLIDSLSKRPSVLESIWVMYKGKTIHLSFLTFGKESELRRVVQSIHKFKNPGQLSESNPYIVNEMADGSRVVVVRPNFAESYAFFIRKFDLPSASLESLIQHENSELVIKLLKFLMAGCRVTGITGSQGSGKTTLLMALVKYIPAPLTLRLQEMAFELNIRKIYPQRNILSFQETKNVTGQEGLDIQKKTDGSVNILGEVATDAVAAWMIQMSQVASLFTVFTHHANTHKLLIESLRNSLLKSGMFNNEKIAEEQVINVVNFDIHLKRDYHGNRYIERITECIPLDNDSDYPQGWKDCTTESDRTAAMYETMSEFFRRMTDRRLYESRNIIEFREGKYVPVHPISDAQLDQMSAYLSRDQMDELTSFFKKYWEEVA</sequence>
<dbReference type="KEGG" id="bpf:BpOF4_21119"/>
<dbReference type="PANTHER" id="PTHR30486:SF6">
    <property type="entry name" value="TYPE IV PILUS RETRACTATION ATPASE PILT"/>
    <property type="match status" value="1"/>
</dbReference>
<dbReference type="Proteomes" id="UP000001544">
    <property type="component" value="Plasmid pBpOF4-01"/>
</dbReference>
<dbReference type="Gene3D" id="3.30.450.90">
    <property type="match status" value="1"/>
</dbReference>
<dbReference type="GO" id="GO:0016887">
    <property type="term" value="F:ATP hydrolysis activity"/>
    <property type="evidence" value="ECO:0007669"/>
    <property type="project" value="InterPro"/>
</dbReference>
<dbReference type="InterPro" id="IPR050921">
    <property type="entry name" value="T4SS_GSP_E_ATPase"/>
</dbReference>
<name>D3G1J3_ALKPO</name>
<dbReference type="RefSeq" id="WP_012961128.1">
    <property type="nucleotide sequence ID" value="NC_013792.1"/>
</dbReference>